<keyword evidence="2" id="KW-1185">Reference proteome</keyword>
<proteinExistence type="predicted"/>
<evidence type="ECO:0000313" key="2">
    <source>
        <dbReference type="Proteomes" id="UP001319080"/>
    </source>
</evidence>
<sequence length="475" mass="52508">MKKIYGFFCLTLVACAVLLSSCQEDEKSPAKPGTVRFTLRQKAAGTNGRIAQGLPEGARLYVSVENTAGEQIYNLKEVTLVSMGDYVISEPLAFNTGDYVLTEFMVANEQVSYVTPREGSPLAQWVDDPLPIAFSVQDNTIAGLDVQVLPFEDDHTPQDFGYIGFDIVVAPYPYFNLSVFAPTGDAFKFIPVHAYILERDDTIYSEVLPAGTNKIAFVGDMQTIYRLVLEQPGYSRYVMYFSLSTLLDGLASLGKRALDVTLQPALTFVTWSNRGAAFRFYGSSTDELTVDWGDGTVEPLQPQLENYAEHEYDGSQEHYFVSVYGNDLSNIDELGFAYDFGSLDEITLDHLPALKKFELGFAQAPPVVDFTHNPQIDDIQLIVANARAIVLAEDATVGQILLMGNNNTFLQSSLDHVIDVSYRAAVEGRQPVGTLGLVTLYMAPPRLIVTPSPEALEKLRALRDVYGWNISPDEF</sequence>
<dbReference type="PROSITE" id="PS51257">
    <property type="entry name" value="PROKAR_LIPOPROTEIN"/>
    <property type="match status" value="1"/>
</dbReference>
<dbReference type="RefSeq" id="WP_254087366.1">
    <property type="nucleotide sequence ID" value="NZ_JAHESE010000041.1"/>
</dbReference>
<protein>
    <submittedName>
        <fullName evidence="1">Uncharacterized protein</fullName>
    </submittedName>
</protein>
<dbReference type="EMBL" id="JAHESE010000041">
    <property type="protein sequence ID" value="MBT1711795.1"/>
    <property type="molecule type" value="Genomic_DNA"/>
</dbReference>
<gene>
    <name evidence="1" type="ORF">KK062_26375</name>
</gene>
<accession>A0AAP2GW81</accession>
<reference evidence="1 2" key="1">
    <citation type="submission" date="2021-05" db="EMBL/GenBank/DDBJ databases">
        <title>A Polyphasic approach of four new species of the genus Ohtaekwangia: Ohtaekwangia histidinii sp. nov., Ohtaekwangia cretensis sp. nov., Ohtaekwangia indiensis sp. nov., Ohtaekwangia reichenbachii sp. nov. from diverse environment.</title>
        <authorList>
            <person name="Octaviana S."/>
        </authorList>
    </citation>
    <scope>NUCLEOTIDE SEQUENCE [LARGE SCALE GENOMIC DNA]</scope>
    <source>
        <strain evidence="1 2">PWU5</strain>
    </source>
</reference>
<comment type="caution">
    <text evidence="1">The sequence shown here is derived from an EMBL/GenBank/DDBJ whole genome shotgun (WGS) entry which is preliminary data.</text>
</comment>
<dbReference type="Proteomes" id="UP001319080">
    <property type="component" value="Unassembled WGS sequence"/>
</dbReference>
<name>A0AAP2GW81_9BACT</name>
<dbReference type="AlphaFoldDB" id="A0AAP2GW81"/>
<organism evidence="1 2">
    <name type="scientific">Dawidia cretensis</name>
    <dbReference type="NCBI Taxonomy" id="2782350"/>
    <lineage>
        <taxon>Bacteria</taxon>
        <taxon>Pseudomonadati</taxon>
        <taxon>Bacteroidota</taxon>
        <taxon>Cytophagia</taxon>
        <taxon>Cytophagales</taxon>
        <taxon>Chryseotaleaceae</taxon>
        <taxon>Dawidia</taxon>
    </lineage>
</organism>
<evidence type="ECO:0000313" key="1">
    <source>
        <dbReference type="EMBL" id="MBT1711795.1"/>
    </source>
</evidence>